<comment type="subcellular location">
    <subcellularLocation>
        <location evidence="1">Membrane</location>
        <topology evidence="1">Multi-pass membrane protein</topology>
    </subcellularLocation>
</comment>
<accession>A0A174IYY6</accession>
<dbReference type="InterPro" id="IPR052556">
    <property type="entry name" value="PolySynth_Transporter"/>
</dbReference>
<proteinExistence type="predicted"/>
<evidence type="ECO:0000256" key="1">
    <source>
        <dbReference type="ARBA" id="ARBA00004141"/>
    </source>
</evidence>
<sequence length="477" mass="54620">MSIKKNFLYNILLNISNIAFPIITIPYVSRILGVDQIGEFSFVTTLVEYFVLFAALGKTLFGSREIAKLKDNKRSCNRLFNRLFTINIISSIFVSFIFLLSLFGIQQLTEIRCLLFIAGIPLYFSALDINWFYSGLEKFKLISLRSVFVKLVLLIGLLCLVKNKSDLIIYVLLNSLTFLINYIINIYFFIKEGFSIRLDLSDCKVNLKGLVLFFFSSLAMQIYLMIDTVMLGFMSSFYELGIYSSAIKSVRILMPIMTSLGMVMLPRLSYCNNIGNVVEYRKMLDCAFDVINFCSWPLMAYFLCIADLFILFFFGQSFGEATLPLRICSVLFVVSNFSYFLGIQVMTTASFESRYLIATVCGVIFNLLFNVILIPSMGARGAAWASVIGEIMVSATCVYYVYKLKLYSISWRCLKKSCCASFIFPLVYVCMFLGSMEKNFLWFILYSFIAWVGYILIQCKLKNSVCMYIFSTITKYV</sequence>
<dbReference type="CDD" id="cd13128">
    <property type="entry name" value="MATE_Wzx_like"/>
    <property type="match status" value="1"/>
</dbReference>
<dbReference type="Pfam" id="PF01943">
    <property type="entry name" value="Polysacc_synt"/>
    <property type="match status" value="1"/>
</dbReference>
<evidence type="ECO:0000256" key="4">
    <source>
        <dbReference type="ARBA" id="ARBA00023136"/>
    </source>
</evidence>
<evidence type="ECO:0000256" key="2">
    <source>
        <dbReference type="ARBA" id="ARBA00022692"/>
    </source>
</evidence>
<dbReference type="RefSeq" id="WP_007832255.1">
    <property type="nucleotide sequence ID" value="NZ_CAXSSN010000034.1"/>
</dbReference>
<protein>
    <submittedName>
        <fullName evidence="5">Flippase</fullName>
    </submittedName>
</protein>
<reference evidence="5 6" key="1">
    <citation type="submission" date="2019-10" db="EMBL/GenBank/DDBJ databases">
        <title>Genome Sequence and Assembly of iSURF_14.</title>
        <authorList>
            <person name="Wucher B.R."/>
            <person name="Ruoff K.L."/>
            <person name="Price C.E."/>
            <person name="Valls R.R."/>
            <person name="O'Toole G.A."/>
        </authorList>
    </citation>
    <scope>NUCLEOTIDE SEQUENCE [LARGE SCALE GENOMIC DNA]</scope>
    <source>
        <strain evidence="5 6">ANK132K_3B</strain>
    </source>
</reference>
<dbReference type="InterPro" id="IPR002797">
    <property type="entry name" value="Polysacc_synth"/>
</dbReference>
<dbReference type="PANTHER" id="PTHR43424">
    <property type="entry name" value="LOCUS PUTATIVE PROTEIN 1-RELATED"/>
    <property type="match status" value="1"/>
</dbReference>
<dbReference type="PANTHER" id="PTHR43424:SF1">
    <property type="entry name" value="LOCUS PUTATIVE PROTEIN 1-RELATED"/>
    <property type="match status" value="1"/>
</dbReference>
<dbReference type="Proteomes" id="UP000462885">
    <property type="component" value="Unassembled WGS sequence"/>
</dbReference>
<keyword evidence="4" id="KW-0472">Membrane</keyword>
<name>A0A174IYY6_PHOVU</name>
<evidence type="ECO:0000313" key="5">
    <source>
        <dbReference type="EMBL" id="KAB5433034.1"/>
    </source>
</evidence>
<dbReference type="AlphaFoldDB" id="A0A174IYY6"/>
<comment type="caution">
    <text evidence="5">The sequence shown here is derived from an EMBL/GenBank/DDBJ whole genome shotgun (WGS) entry which is preliminary data.</text>
</comment>
<gene>
    <name evidence="5" type="ORF">F9Z94_20490</name>
</gene>
<dbReference type="GO" id="GO:0016020">
    <property type="term" value="C:membrane"/>
    <property type="evidence" value="ECO:0007669"/>
    <property type="project" value="UniProtKB-SubCell"/>
</dbReference>
<keyword evidence="3" id="KW-1133">Transmembrane helix</keyword>
<evidence type="ECO:0000313" key="6">
    <source>
        <dbReference type="Proteomes" id="UP000462885"/>
    </source>
</evidence>
<organism evidence="5 6">
    <name type="scientific">Phocaeicola vulgatus</name>
    <name type="common">Bacteroides vulgatus</name>
    <dbReference type="NCBI Taxonomy" id="821"/>
    <lineage>
        <taxon>Bacteria</taxon>
        <taxon>Pseudomonadati</taxon>
        <taxon>Bacteroidota</taxon>
        <taxon>Bacteroidia</taxon>
        <taxon>Bacteroidales</taxon>
        <taxon>Bacteroidaceae</taxon>
        <taxon>Phocaeicola</taxon>
    </lineage>
</organism>
<dbReference type="GeneID" id="93448064"/>
<keyword evidence="2" id="KW-0812">Transmembrane</keyword>
<evidence type="ECO:0000256" key="3">
    <source>
        <dbReference type="ARBA" id="ARBA00022989"/>
    </source>
</evidence>
<dbReference type="EMBL" id="WCIF01000038">
    <property type="protein sequence ID" value="KAB5433034.1"/>
    <property type="molecule type" value="Genomic_DNA"/>
</dbReference>